<feature type="domain" description="VRR-NUC" evidence="4">
    <location>
        <begin position="7"/>
        <end position="110"/>
    </location>
</feature>
<evidence type="ECO:0000313" key="5">
    <source>
        <dbReference type="EMBL" id="BAO43878.1"/>
    </source>
</evidence>
<dbReference type="GO" id="GO:0016788">
    <property type="term" value="F:hydrolase activity, acting on ester bonds"/>
    <property type="evidence" value="ECO:0007669"/>
    <property type="project" value="InterPro"/>
</dbReference>
<dbReference type="GO" id="GO:0003676">
    <property type="term" value="F:nucleic acid binding"/>
    <property type="evidence" value="ECO:0007669"/>
    <property type="project" value="InterPro"/>
</dbReference>
<dbReference type="Proteomes" id="UP000031631">
    <property type="component" value="Chromosome"/>
</dbReference>
<dbReference type="AlphaFoldDB" id="A0A7U6GHS8"/>
<evidence type="ECO:0000256" key="3">
    <source>
        <dbReference type="ARBA" id="ARBA00022801"/>
    </source>
</evidence>
<name>A0A7U6GHS8_9GAMM</name>
<dbReference type="KEGG" id="tbn:TBH_C0948"/>
<gene>
    <name evidence="5" type="ORF">TBH_C0948</name>
</gene>
<sequence length="133" mass="15054">MARPKKASEHQEQVTLFKWAEIQKAAHPELALLHAIPNGGHRSKVAGAKMKAEGVKRGVPDICLPVPRGEWHGLYIEMKTRTGTTSEEQRWWLAELQKRGYRVAICRSWSAARDFIVDYLKQEKDYGGNSKAA</sequence>
<dbReference type="Gene3D" id="3.40.1350.10">
    <property type="match status" value="1"/>
</dbReference>
<proteinExistence type="predicted"/>
<evidence type="ECO:0000256" key="1">
    <source>
        <dbReference type="ARBA" id="ARBA00001946"/>
    </source>
</evidence>
<dbReference type="SMART" id="SM00990">
    <property type="entry name" value="VRR_NUC"/>
    <property type="match status" value="1"/>
</dbReference>
<keyword evidence="3" id="KW-0378">Hydrolase</keyword>
<dbReference type="RefSeq" id="WP_041066072.1">
    <property type="nucleotide sequence ID" value="NZ_AP012273.1"/>
</dbReference>
<comment type="cofactor">
    <cofactor evidence="1">
        <name>Mg(2+)</name>
        <dbReference type="ChEBI" id="CHEBI:18420"/>
    </cofactor>
</comment>
<evidence type="ECO:0000259" key="4">
    <source>
        <dbReference type="SMART" id="SM00990"/>
    </source>
</evidence>
<evidence type="ECO:0000256" key="2">
    <source>
        <dbReference type="ARBA" id="ARBA00022722"/>
    </source>
</evidence>
<dbReference type="GO" id="GO:0004518">
    <property type="term" value="F:nuclease activity"/>
    <property type="evidence" value="ECO:0007669"/>
    <property type="project" value="UniProtKB-KW"/>
</dbReference>
<organism evidence="5 6">
    <name type="scientific">Thiolapillus brandeum</name>
    <dbReference type="NCBI Taxonomy" id="1076588"/>
    <lineage>
        <taxon>Bacteria</taxon>
        <taxon>Pseudomonadati</taxon>
        <taxon>Pseudomonadota</taxon>
        <taxon>Gammaproteobacteria</taxon>
        <taxon>Chromatiales</taxon>
        <taxon>Sedimenticolaceae</taxon>
        <taxon>Thiolapillus</taxon>
    </lineage>
</organism>
<evidence type="ECO:0000313" key="6">
    <source>
        <dbReference type="Proteomes" id="UP000031631"/>
    </source>
</evidence>
<accession>A0A7U6GHS8</accession>
<keyword evidence="6" id="KW-1185">Reference proteome</keyword>
<dbReference type="Pfam" id="PF08774">
    <property type="entry name" value="VRR_NUC"/>
    <property type="match status" value="1"/>
</dbReference>
<reference evidence="5 6" key="1">
    <citation type="journal article" date="2014" name="PLoS ONE">
        <title>Physiological and genomic features of a novel sulfur-oxidizing gammaproteobacterium belonging to a previously uncultivated symbiotic lineage isolated from a hydrothermal vent.</title>
        <authorList>
            <person name="Nunoura T."/>
            <person name="Takaki Y."/>
            <person name="Kazama H."/>
            <person name="Kakuta J."/>
            <person name="Shimamura S."/>
            <person name="Makita H."/>
            <person name="Hirai M."/>
            <person name="Miyazaki M."/>
            <person name="Takai K."/>
        </authorList>
    </citation>
    <scope>NUCLEOTIDE SEQUENCE [LARGE SCALE GENOMIC DNA]</scope>
    <source>
        <strain evidence="5 6">Hiromi1</strain>
    </source>
</reference>
<dbReference type="OrthoDB" id="9793683at2"/>
<keyword evidence="2" id="KW-0540">Nuclease</keyword>
<dbReference type="EMBL" id="AP012273">
    <property type="protein sequence ID" value="BAO43878.1"/>
    <property type="molecule type" value="Genomic_DNA"/>
</dbReference>
<protein>
    <recommendedName>
        <fullName evidence="4">VRR-NUC domain-containing protein</fullName>
    </recommendedName>
</protein>
<dbReference type="InterPro" id="IPR011856">
    <property type="entry name" value="tRNA_endonuc-like_dom_sf"/>
</dbReference>
<dbReference type="InterPro" id="IPR014883">
    <property type="entry name" value="VRR_NUC"/>
</dbReference>